<dbReference type="Gene3D" id="3.90.1720.10">
    <property type="entry name" value="endopeptidase domain like (from Nostoc punctiforme)"/>
    <property type="match status" value="1"/>
</dbReference>
<accession>A0A1Q9LH75</accession>
<comment type="caution">
    <text evidence="1">The sequence shown here is derived from an EMBL/GenBank/DDBJ whole genome shotgun (WGS) entry which is preliminary data.</text>
</comment>
<keyword evidence="2" id="KW-1185">Reference proteome</keyword>
<dbReference type="EMBL" id="MKQR01000023">
    <property type="protein sequence ID" value="OLR91398.1"/>
    <property type="molecule type" value="Genomic_DNA"/>
</dbReference>
<dbReference type="AlphaFoldDB" id="A0A1Q9LH75"/>
<dbReference type="OrthoDB" id="9815928at2"/>
<evidence type="ECO:0000313" key="1">
    <source>
        <dbReference type="EMBL" id="OLR91398.1"/>
    </source>
</evidence>
<protein>
    <recommendedName>
        <fullName evidence="3">NlpC/P60 domain-containing protein</fullName>
    </recommendedName>
</protein>
<dbReference type="RefSeq" id="WP_075976795.1">
    <property type="nucleotide sequence ID" value="NZ_MKQR01000023.1"/>
</dbReference>
<dbReference type="Proteomes" id="UP000186040">
    <property type="component" value="Unassembled WGS sequence"/>
</dbReference>
<dbReference type="STRING" id="1193682.BJP25_00710"/>
<gene>
    <name evidence="1" type="ORF">BJP25_00710</name>
</gene>
<reference evidence="1 2" key="1">
    <citation type="submission" date="2016-10" db="EMBL/GenBank/DDBJ databases">
        <title>The Draft Genome Sequence of Actinokineospora bangkokensis 44EHWT reveals the biosynthetic pathway of antifungal compounds Thailandins with unusual extender unit butylmalonyl-CoA.</title>
        <authorList>
            <person name="Greule A."/>
            <person name="Intra B."/>
            <person name="Flemming S."/>
            <person name="Rommel M.G."/>
            <person name="Panbangred W."/>
            <person name="Bechthold A."/>
        </authorList>
    </citation>
    <scope>NUCLEOTIDE SEQUENCE [LARGE SCALE GENOMIC DNA]</scope>
    <source>
        <strain evidence="1 2">44EHW</strain>
    </source>
</reference>
<evidence type="ECO:0008006" key="3">
    <source>
        <dbReference type="Google" id="ProtNLM"/>
    </source>
</evidence>
<evidence type="ECO:0000313" key="2">
    <source>
        <dbReference type="Proteomes" id="UP000186040"/>
    </source>
</evidence>
<organism evidence="1 2">
    <name type="scientific">Actinokineospora bangkokensis</name>
    <dbReference type="NCBI Taxonomy" id="1193682"/>
    <lineage>
        <taxon>Bacteria</taxon>
        <taxon>Bacillati</taxon>
        <taxon>Actinomycetota</taxon>
        <taxon>Actinomycetes</taxon>
        <taxon>Pseudonocardiales</taxon>
        <taxon>Pseudonocardiaceae</taxon>
        <taxon>Actinokineospora</taxon>
    </lineage>
</organism>
<dbReference type="InterPro" id="IPR038765">
    <property type="entry name" value="Papain-like_cys_pep_sf"/>
</dbReference>
<proteinExistence type="predicted"/>
<sequence length="152" mass="16390">MPDARCGAISRGEVIERAESWLRPSVRHSHTRYHHNEYGIYRTDCSGYVSMAWGLPGIPPDRRGGLDAVGLAGVSTPVAKSDLLAGDALLCVGDADHPPHITVFHEWADGARTSYWGFEQTVSAGTLHHVVAYPGGSAADPLVQPRRYSGIT</sequence>
<name>A0A1Q9LH75_9PSEU</name>
<dbReference type="SUPFAM" id="SSF54001">
    <property type="entry name" value="Cysteine proteinases"/>
    <property type="match status" value="1"/>
</dbReference>